<keyword evidence="6" id="KW-0969">Cilium</keyword>
<dbReference type="RefSeq" id="WP_138209830.1">
    <property type="nucleotide sequence ID" value="NZ_CBCRUQ010000004.1"/>
</dbReference>
<keyword evidence="7" id="KW-1185">Reference proteome</keyword>
<dbReference type="InterPro" id="IPR037925">
    <property type="entry name" value="FlgE/F/G-like"/>
</dbReference>
<name>A0A4U9R8F2_HATHI</name>
<dbReference type="InterPro" id="IPR010930">
    <property type="entry name" value="Flg_bb/hook_C_dom"/>
</dbReference>
<dbReference type="NCBIfam" id="TIGR03506">
    <property type="entry name" value="FlgEFG_subfam"/>
    <property type="match status" value="1"/>
</dbReference>
<comment type="subcellular location">
    <subcellularLocation>
        <location evidence="2">Bacterial flagellum basal body</location>
    </subcellularLocation>
</comment>
<dbReference type="PANTHER" id="PTHR30435">
    <property type="entry name" value="FLAGELLAR PROTEIN"/>
    <property type="match status" value="1"/>
</dbReference>
<feature type="domain" description="Flagellar basal-body/hook protein C-terminal" evidence="4">
    <location>
        <begin position="216"/>
        <end position="260"/>
    </location>
</feature>
<dbReference type="Pfam" id="PF00460">
    <property type="entry name" value="Flg_bb_rod"/>
    <property type="match status" value="1"/>
</dbReference>
<dbReference type="Pfam" id="PF06429">
    <property type="entry name" value="Flg_bbr_C"/>
    <property type="match status" value="1"/>
</dbReference>
<evidence type="ECO:0000256" key="2">
    <source>
        <dbReference type="RuleBase" id="RU362116"/>
    </source>
</evidence>
<dbReference type="PROSITE" id="PS00588">
    <property type="entry name" value="FLAGELLA_BB_ROD"/>
    <property type="match status" value="1"/>
</dbReference>
<dbReference type="InterPro" id="IPR053967">
    <property type="entry name" value="LlgE_F_G-like_D1"/>
</dbReference>
<dbReference type="GO" id="GO:0009425">
    <property type="term" value="C:bacterial-type flagellum basal body"/>
    <property type="evidence" value="ECO:0007669"/>
    <property type="project" value="UniProtKB-SubCell"/>
</dbReference>
<dbReference type="AlphaFoldDB" id="A0A4U9R8F2"/>
<dbReference type="GO" id="GO:0071978">
    <property type="term" value="P:bacterial-type flagellum-dependent swarming motility"/>
    <property type="evidence" value="ECO:0007669"/>
    <property type="project" value="TreeGrafter"/>
</dbReference>
<dbReference type="KEGG" id="hhw:NCTC503_01139"/>
<accession>A0A4U9R8F2</accession>
<feature type="domain" description="Flagellar basal body rod protein N-terminal" evidence="3">
    <location>
        <begin position="7"/>
        <end position="35"/>
    </location>
</feature>
<dbReference type="PANTHER" id="PTHR30435:SF19">
    <property type="entry name" value="FLAGELLAR BASAL-BODY ROD PROTEIN FLGG"/>
    <property type="match status" value="1"/>
</dbReference>
<reference evidence="6 7" key="1">
    <citation type="submission" date="2019-05" db="EMBL/GenBank/DDBJ databases">
        <authorList>
            <consortium name="Pathogen Informatics"/>
        </authorList>
    </citation>
    <scope>NUCLEOTIDE SEQUENCE [LARGE SCALE GENOMIC DNA]</scope>
    <source>
        <strain evidence="6 7">NCTC503</strain>
    </source>
</reference>
<feature type="domain" description="Flagellar hook protein FlgE/F/G-like D1" evidence="5">
    <location>
        <begin position="94"/>
        <end position="166"/>
    </location>
</feature>
<dbReference type="InterPro" id="IPR019776">
    <property type="entry name" value="Flagellar_basal_body_rod_CS"/>
</dbReference>
<keyword evidence="6" id="KW-0282">Flagellum</keyword>
<evidence type="ECO:0000256" key="1">
    <source>
        <dbReference type="ARBA" id="ARBA00009677"/>
    </source>
</evidence>
<evidence type="ECO:0000259" key="4">
    <source>
        <dbReference type="Pfam" id="PF06429"/>
    </source>
</evidence>
<dbReference type="Pfam" id="PF22692">
    <property type="entry name" value="LlgE_F_G_D1"/>
    <property type="match status" value="1"/>
</dbReference>
<dbReference type="Proteomes" id="UP000308489">
    <property type="component" value="Chromosome 1"/>
</dbReference>
<evidence type="ECO:0000313" key="7">
    <source>
        <dbReference type="Proteomes" id="UP000308489"/>
    </source>
</evidence>
<organism evidence="6 7">
    <name type="scientific">Hathewaya histolytica</name>
    <name type="common">Clostridium histolyticum</name>
    <dbReference type="NCBI Taxonomy" id="1498"/>
    <lineage>
        <taxon>Bacteria</taxon>
        <taxon>Bacillati</taxon>
        <taxon>Bacillota</taxon>
        <taxon>Clostridia</taxon>
        <taxon>Eubacteriales</taxon>
        <taxon>Clostridiaceae</taxon>
        <taxon>Hathewaya</taxon>
    </lineage>
</organism>
<dbReference type="SUPFAM" id="SSF117143">
    <property type="entry name" value="Flagellar hook protein flgE"/>
    <property type="match status" value="1"/>
</dbReference>
<keyword evidence="2" id="KW-0975">Bacterial flagellum</keyword>
<dbReference type="InterPro" id="IPR020013">
    <property type="entry name" value="Flagellar_FlgE/F/G"/>
</dbReference>
<dbReference type="EMBL" id="LR590481">
    <property type="protein sequence ID" value="VTQ87815.1"/>
    <property type="molecule type" value="Genomic_DNA"/>
</dbReference>
<dbReference type="InterPro" id="IPR001444">
    <property type="entry name" value="Flag_bb_rod_N"/>
</dbReference>
<evidence type="ECO:0000259" key="3">
    <source>
        <dbReference type="Pfam" id="PF00460"/>
    </source>
</evidence>
<sequence>MNRLMWTSKGAMVAQQEKLDSISNNLANIETNGYKKVNVSFSDLLGESLDRRGYPKIDRENVNLQHNTGVKTSRWIRDNSQGSLLQTGRSGDLAIDGEGYFQITLKDGSKGYTRDGALNIDRNGDLVDKNGNYLDIMNNGRIVRLSDLNLNHNSQDLYVGEHGEVNIRRGDEFTYIGNLQVNKFIGDEALISKGNNVYVRNTGSTMIAADNFSIHQGYLEQSNVEIGDEVTELILAQRAFQLSSNALKTSDEMWGMVNNLRGR</sequence>
<evidence type="ECO:0000313" key="6">
    <source>
        <dbReference type="EMBL" id="VTQ87815.1"/>
    </source>
</evidence>
<keyword evidence="6" id="KW-0966">Cell projection</keyword>
<evidence type="ECO:0000259" key="5">
    <source>
        <dbReference type="Pfam" id="PF22692"/>
    </source>
</evidence>
<proteinExistence type="inferred from homology"/>
<comment type="similarity">
    <text evidence="1 2">Belongs to the flagella basal body rod proteins family.</text>
</comment>
<dbReference type="OrthoDB" id="9804559at2"/>
<gene>
    <name evidence="6" type="primary">flgG_2</name>
    <name evidence="6" type="ORF">NCTC503_01139</name>
</gene>
<protein>
    <submittedName>
        <fullName evidence="6">Flagellar hook-basal body protein</fullName>
    </submittedName>
</protein>